<proteinExistence type="predicted"/>
<protein>
    <submittedName>
        <fullName evidence="2">Uncharacterized protein</fullName>
    </submittedName>
</protein>
<evidence type="ECO:0000313" key="2">
    <source>
        <dbReference type="EMBL" id="SUZ75832.1"/>
    </source>
</evidence>
<name>A0A381Q922_9ZZZZ</name>
<dbReference type="AlphaFoldDB" id="A0A381Q922"/>
<dbReference type="EMBL" id="UINC01001260">
    <property type="protein sequence ID" value="SUZ75832.1"/>
    <property type="molecule type" value="Genomic_DNA"/>
</dbReference>
<evidence type="ECO:0000256" key="1">
    <source>
        <dbReference type="SAM" id="MobiDB-lite"/>
    </source>
</evidence>
<organism evidence="2">
    <name type="scientific">marine metagenome</name>
    <dbReference type="NCBI Taxonomy" id="408172"/>
    <lineage>
        <taxon>unclassified sequences</taxon>
        <taxon>metagenomes</taxon>
        <taxon>ecological metagenomes</taxon>
    </lineage>
</organism>
<reference evidence="2" key="1">
    <citation type="submission" date="2018-05" db="EMBL/GenBank/DDBJ databases">
        <authorList>
            <person name="Lanie J.A."/>
            <person name="Ng W.-L."/>
            <person name="Kazmierczak K.M."/>
            <person name="Andrzejewski T.M."/>
            <person name="Davidsen T.M."/>
            <person name="Wayne K.J."/>
            <person name="Tettelin H."/>
            <person name="Glass J.I."/>
            <person name="Rusch D."/>
            <person name="Podicherti R."/>
            <person name="Tsui H.-C.T."/>
            <person name="Winkler M.E."/>
        </authorList>
    </citation>
    <scope>NUCLEOTIDE SEQUENCE</scope>
</reference>
<gene>
    <name evidence="2" type="ORF">METZ01_LOCUS28686</name>
</gene>
<accession>A0A381Q922</accession>
<feature type="compositionally biased region" description="Basic and acidic residues" evidence="1">
    <location>
        <begin position="41"/>
        <end position="50"/>
    </location>
</feature>
<feature type="region of interest" description="Disordered" evidence="1">
    <location>
        <begin position="30"/>
        <end position="53"/>
    </location>
</feature>
<sequence>MEIEMSKRILVLFAVFCAFAADGVVSTAAAQNRSPNAGDWEVPRTADGHPDLQGNWTNATLTPFTRRLDTPPIYTWEEVAELEQTDGDCPAAPGTAACGRASFGLAGQEYNEVYWDRGSRVAIINGEPRASLVTNPVDGRVPSMTSEAQAARAEYVEFRRQFAQYDHPEMRPLAERCLVSFGSNAGPPMLPNGGYNNNYTIVQTADHVLIMAEMVHDARVIKIGDGPRLPPHVRPWMGDSWGHWEGDVLVVETTNIHPLQRFRGNSSENLKVIERFSRIDQETVLYEFTIDDPTVYTATWGGEVPMMRFDDKLYEYACQEGNYSLAGVLSGARYQERIEAQGGN</sequence>